<keyword evidence="13" id="KW-0067">ATP-binding</keyword>
<keyword evidence="7" id="KW-0902">Two-component regulatory system</keyword>
<dbReference type="Proteomes" id="UP001419910">
    <property type="component" value="Unassembled WGS sequence"/>
</dbReference>
<dbReference type="PANTHER" id="PTHR45339">
    <property type="entry name" value="HYBRID SIGNAL TRANSDUCTION HISTIDINE KINASE J"/>
    <property type="match status" value="1"/>
</dbReference>
<dbReference type="InterPro" id="IPR003660">
    <property type="entry name" value="HAMP_dom"/>
</dbReference>
<dbReference type="Gene3D" id="1.10.287.130">
    <property type="match status" value="1"/>
</dbReference>
<dbReference type="CDD" id="cd16922">
    <property type="entry name" value="HATPase_EvgS-ArcB-TorS-like"/>
    <property type="match status" value="1"/>
</dbReference>
<evidence type="ECO:0000256" key="7">
    <source>
        <dbReference type="ARBA" id="ARBA00023012"/>
    </source>
</evidence>
<dbReference type="Gene3D" id="6.10.340.10">
    <property type="match status" value="1"/>
</dbReference>
<dbReference type="SMART" id="SM00387">
    <property type="entry name" value="HATPase_c"/>
    <property type="match status" value="1"/>
</dbReference>
<keyword evidence="9" id="KW-0472">Membrane</keyword>
<feature type="domain" description="Response regulatory" evidence="11">
    <location>
        <begin position="557"/>
        <end position="673"/>
    </location>
</feature>
<evidence type="ECO:0000256" key="3">
    <source>
        <dbReference type="ARBA" id="ARBA00012438"/>
    </source>
</evidence>
<keyword evidence="14" id="KW-1185">Reference proteome</keyword>
<evidence type="ECO:0000256" key="1">
    <source>
        <dbReference type="ARBA" id="ARBA00000085"/>
    </source>
</evidence>
<dbReference type="SUPFAM" id="SSF55874">
    <property type="entry name" value="ATPase domain of HSP90 chaperone/DNA topoisomerase II/histidine kinase"/>
    <property type="match status" value="1"/>
</dbReference>
<gene>
    <name evidence="13" type="ORF">ABC974_06645</name>
</gene>
<evidence type="ECO:0000313" key="14">
    <source>
        <dbReference type="Proteomes" id="UP001419910"/>
    </source>
</evidence>
<dbReference type="PANTHER" id="PTHR45339:SF1">
    <property type="entry name" value="HYBRID SIGNAL TRANSDUCTION HISTIDINE KINASE J"/>
    <property type="match status" value="1"/>
</dbReference>
<keyword evidence="4 8" id="KW-0597">Phosphoprotein</keyword>
<dbReference type="InterPro" id="IPR036097">
    <property type="entry name" value="HisK_dim/P_sf"/>
</dbReference>
<dbReference type="PROSITE" id="PS50109">
    <property type="entry name" value="HIS_KIN"/>
    <property type="match status" value="1"/>
</dbReference>
<protein>
    <recommendedName>
        <fullName evidence="3">histidine kinase</fullName>
        <ecNumber evidence="3">2.7.13.3</ecNumber>
    </recommendedName>
</protein>
<evidence type="ECO:0000256" key="2">
    <source>
        <dbReference type="ARBA" id="ARBA00004370"/>
    </source>
</evidence>
<sequence>MRSVLRFATAPAGRWRRLADWPLLAKFGVIPALTVAMFMLTAAMEVWLLQDVRNNTAYVVEVAMPDAAKLADTDARFERADANFGRLVSDEALHPGRNDIAARARDIRAALAVVDRNLKEFEGTEIGRQNLDHVRAARSDVEQYSEAVGVVTTMLGVNFAATEAMLKPFHANAERVVANINHVARRGIAETNERVRVVGMHVAASRVTFALVILIALIGVPLATWRIGLATVRPIRAIADATARFAAADYDVDIARLARADELGAVVSALETFRIQALEARRLGQIEAKNRALSLAKAAAETANEAKSEFLANMSHELRTPLNAILGYAQLLGRDHSLNERQENAARTIHQSGMHLLTLITDILDLSKIEAGKFELTPAAFNLRDFLRGASDIIRVRTEEKALGFACEIDDDLPAFVLGDEKRLRQVLLNLLGNAVKFTDRGKIVLHVGLASKTATAARILFAVSDTGVGIAADDLPAIFQPFEQVGARARRTGGTGLGLSISRQLVGLMKSRIEVESRQGEGSRFSFTLDMPVLAAEPGAVPRAIAATGYEGARRSVLIVDDIAENRDVMADTLGALGFVTHQAADGLEGIAQAEAVRPDLILMDIRMPVMDGIEAMRLIRAHDTLGAVALIAFSAGATPEDRERSLAAGADGFLTKPVDHEELIAAIGRLLGVTWTGGEAARDDPARAAEALLPPPAAEIAVLHALAKAGNIRAIRTHADYLVTLDPRYRPFADALQRFARIYNAQAIQDLVEQYLDPEKAMAS</sequence>
<dbReference type="InterPro" id="IPR004358">
    <property type="entry name" value="Sig_transdc_His_kin-like_C"/>
</dbReference>
<evidence type="ECO:0000256" key="5">
    <source>
        <dbReference type="ARBA" id="ARBA00022679"/>
    </source>
</evidence>
<proteinExistence type="predicted"/>
<name>A0ABU9Y0F2_9SPHN</name>
<dbReference type="InterPro" id="IPR036890">
    <property type="entry name" value="HATPase_C_sf"/>
</dbReference>
<keyword evidence="9" id="KW-1133">Transmembrane helix</keyword>
<dbReference type="SUPFAM" id="SSF47384">
    <property type="entry name" value="Homodimeric domain of signal transducing histidine kinase"/>
    <property type="match status" value="1"/>
</dbReference>
<keyword evidence="5" id="KW-0808">Transferase</keyword>
<evidence type="ECO:0000256" key="9">
    <source>
        <dbReference type="SAM" id="Phobius"/>
    </source>
</evidence>
<evidence type="ECO:0000259" key="12">
    <source>
        <dbReference type="PROSITE" id="PS50885"/>
    </source>
</evidence>
<comment type="catalytic activity">
    <reaction evidence="1">
        <text>ATP + protein L-histidine = ADP + protein N-phospho-L-histidine.</text>
        <dbReference type="EC" id="2.7.13.3"/>
    </reaction>
</comment>
<dbReference type="SUPFAM" id="SSF158472">
    <property type="entry name" value="HAMP domain-like"/>
    <property type="match status" value="1"/>
</dbReference>
<dbReference type="GO" id="GO:0005524">
    <property type="term" value="F:ATP binding"/>
    <property type="evidence" value="ECO:0007669"/>
    <property type="project" value="UniProtKB-KW"/>
</dbReference>
<dbReference type="InterPro" id="IPR011006">
    <property type="entry name" value="CheY-like_superfamily"/>
</dbReference>
<evidence type="ECO:0000313" key="13">
    <source>
        <dbReference type="EMBL" id="MEN2789295.1"/>
    </source>
</evidence>
<comment type="subcellular location">
    <subcellularLocation>
        <location evidence="2">Membrane</location>
    </subcellularLocation>
</comment>
<keyword evidence="6" id="KW-0418">Kinase</keyword>
<dbReference type="InterPro" id="IPR003661">
    <property type="entry name" value="HisK_dim/P_dom"/>
</dbReference>
<keyword evidence="13" id="KW-0547">Nucleotide-binding</keyword>
<dbReference type="PRINTS" id="PR00344">
    <property type="entry name" value="BCTRLSENSOR"/>
</dbReference>
<reference evidence="13 14" key="1">
    <citation type="submission" date="2024-05" db="EMBL/GenBank/DDBJ databases">
        <authorList>
            <person name="Liu Q."/>
            <person name="Xin Y.-H."/>
        </authorList>
    </citation>
    <scope>NUCLEOTIDE SEQUENCE [LARGE SCALE GENOMIC DNA]</scope>
    <source>
        <strain evidence="13 14">CGMCC 1.10181</strain>
    </source>
</reference>
<dbReference type="SMART" id="SM00448">
    <property type="entry name" value="REC"/>
    <property type="match status" value="1"/>
</dbReference>
<dbReference type="SMART" id="SM00304">
    <property type="entry name" value="HAMP"/>
    <property type="match status" value="1"/>
</dbReference>
<dbReference type="SMART" id="SM00388">
    <property type="entry name" value="HisKA"/>
    <property type="match status" value="1"/>
</dbReference>
<dbReference type="EMBL" id="JBDIME010000004">
    <property type="protein sequence ID" value="MEN2789295.1"/>
    <property type="molecule type" value="Genomic_DNA"/>
</dbReference>
<dbReference type="EC" id="2.7.13.3" evidence="3"/>
<dbReference type="CDD" id="cd00082">
    <property type="entry name" value="HisKA"/>
    <property type="match status" value="1"/>
</dbReference>
<dbReference type="Pfam" id="PF00512">
    <property type="entry name" value="HisKA"/>
    <property type="match status" value="1"/>
</dbReference>
<feature type="transmembrane region" description="Helical" evidence="9">
    <location>
        <begin position="23"/>
        <end position="48"/>
    </location>
</feature>
<dbReference type="PROSITE" id="PS50110">
    <property type="entry name" value="RESPONSE_REGULATORY"/>
    <property type="match status" value="1"/>
</dbReference>
<comment type="caution">
    <text evidence="13">The sequence shown here is derived from an EMBL/GenBank/DDBJ whole genome shotgun (WGS) entry which is preliminary data.</text>
</comment>
<evidence type="ECO:0000259" key="10">
    <source>
        <dbReference type="PROSITE" id="PS50109"/>
    </source>
</evidence>
<dbReference type="Pfam" id="PF02518">
    <property type="entry name" value="HATPase_c"/>
    <property type="match status" value="1"/>
</dbReference>
<evidence type="ECO:0000256" key="4">
    <source>
        <dbReference type="ARBA" id="ARBA00022553"/>
    </source>
</evidence>
<feature type="domain" description="HAMP" evidence="12">
    <location>
        <begin position="229"/>
        <end position="282"/>
    </location>
</feature>
<evidence type="ECO:0000256" key="8">
    <source>
        <dbReference type="PROSITE-ProRule" id="PRU00169"/>
    </source>
</evidence>
<feature type="domain" description="Histidine kinase" evidence="10">
    <location>
        <begin position="313"/>
        <end position="534"/>
    </location>
</feature>
<evidence type="ECO:0000259" key="11">
    <source>
        <dbReference type="PROSITE" id="PS50110"/>
    </source>
</evidence>
<dbReference type="Pfam" id="PF00672">
    <property type="entry name" value="HAMP"/>
    <property type="match status" value="1"/>
</dbReference>
<accession>A0ABU9Y0F2</accession>
<evidence type="ECO:0000256" key="6">
    <source>
        <dbReference type="ARBA" id="ARBA00022777"/>
    </source>
</evidence>
<dbReference type="CDD" id="cd17546">
    <property type="entry name" value="REC_hyHK_CKI1_RcsC-like"/>
    <property type="match status" value="1"/>
</dbReference>
<dbReference type="InterPro" id="IPR005467">
    <property type="entry name" value="His_kinase_dom"/>
</dbReference>
<dbReference type="Pfam" id="PF00072">
    <property type="entry name" value="Response_reg"/>
    <property type="match status" value="1"/>
</dbReference>
<dbReference type="RefSeq" id="WP_343887404.1">
    <property type="nucleotide sequence ID" value="NZ_BAAAEH010000002.1"/>
</dbReference>
<keyword evidence="9" id="KW-0812">Transmembrane</keyword>
<dbReference type="Gene3D" id="3.40.50.2300">
    <property type="match status" value="1"/>
</dbReference>
<dbReference type="InterPro" id="IPR001789">
    <property type="entry name" value="Sig_transdc_resp-reg_receiver"/>
</dbReference>
<organism evidence="13 14">
    <name type="scientific">Sphingomonas oligophenolica</name>
    <dbReference type="NCBI Taxonomy" id="301154"/>
    <lineage>
        <taxon>Bacteria</taxon>
        <taxon>Pseudomonadati</taxon>
        <taxon>Pseudomonadota</taxon>
        <taxon>Alphaproteobacteria</taxon>
        <taxon>Sphingomonadales</taxon>
        <taxon>Sphingomonadaceae</taxon>
        <taxon>Sphingomonas</taxon>
    </lineage>
</organism>
<feature type="transmembrane region" description="Helical" evidence="9">
    <location>
        <begin position="203"/>
        <end position="225"/>
    </location>
</feature>
<dbReference type="InterPro" id="IPR003594">
    <property type="entry name" value="HATPase_dom"/>
</dbReference>
<dbReference type="Gene3D" id="3.30.565.10">
    <property type="entry name" value="Histidine kinase-like ATPase, C-terminal domain"/>
    <property type="match status" value="1"/>
</dbReference>
<dbReference type="SUPFAM" id="SSF52172">
    <property type="entry name" value="CheY-like"/>
    <property type="match status" value="1"/>
</dbReference>
<dbReference type="PROSITE" id="PS50885">
    <property type="entry name" value="HAMP"/>
    <property type="match status" value="1"/>
</dbReference>
<feature type="modified residue" description="4-aspartylphosphate" evidence="8">
    <location>
        <position position="606"/>
    </location>
</feature>